<evidence type="ECO:0000256" key="3">
    <source>
        <dbReference type="ARBA" id="ARBA00022989"/>
    </source>
</evidence>
<dbReference type="GO" id="GO:0016020">
    <property type="term" value="C:membrane"/>
    <property type="evidence" value="ECO:0007669"/>
    <property type="project" value="UniProtKB-SubCell"/>
</dbReference>
<feature type="transmembrane region" description="Helical" evidence="6">
    <location>
        <begin position="292"/>
        <end position="312"/>
    </location>
</feature>
<dbReference type="Proteomes" id="UP000011086">
    <property type="component" value="Unassembled WGS sequence"/>
</dbReference>
<reference evidence="7" key="1">
    <citation type="journal article" date="2012" name="PLoS Genet.">
        <title>Comparative analysis of the genomes of two field isolates of the rice blast fungus Magnaporthe oryzae.</title>
        <authorList>
            <person name="Xue M."/>
            <person name="Yang J."/>
            <person name="Li Z."/>
            <person name="Hu S."/>
            <person name="Yao N."/>
            <person name="Dean R.A."/>
            <person name="Zhao W."/>
            <person name="Shen M."/>
            <person name="Zhang H."/>
            <person name="Li C."/>
            <person name="Liu L."/>
            <person name="Cao L."/>
            <person name="Xu X."/>
            <person name="Xing Y."/>
            <person name="Hsiang T."/>
            <person name="Zhang Z."/>
            <person name="Xu J.R."/>
            <person name="Peng Y.L."/>
        </authorList>
    </citation>
    <scope>NUCLEOTIDE SEQUENCE</scope>
    <source>
        <strain evidence="7">Y34</strain>
    </source>
</reference>
<evidence type="ECO:0000256" key="6">
    <source>
        <dbReference type="SAM" id="Phobius"/>
    </source>
</evidence>
<evidence type="ECO:0000256" key="2">
    <source>
        <dbReference type="ARBA" id="ARBA00022692"/>
    </source>
</evidence>
<dbReference type="EMBL" id="JH793710">
    <property type="protein sequence ID" value="ELQ44441.1"/>
    <property type="molecule type" value="Genomic_DNA"/>
</dbReference>
<proteinExistence type="predicted"/>
<feature type="transmembrane region" description="Helical" evidence="6">
    <location>
        <begin position="408"/>
        <end position="427"/>
    </location>
</feature>
<name>A0AA97P9N2_PYRO3</name>
<dbReference type="GO" id="GO:0015095">
    <property type="term" value="F:magnesium ion transmembrane transporter activity"/>
    <property type="evidence" value="ECO:0007669"/>
    <property type="project" value="InterPro"/>
</dbReference>
<dbReference type="PANTHER" id="PTHR12570:SF65">
    <property type="entry name" value="MAGNESIUM TRANSPORTER NIPA9-RELATED"/>
    <property type="match status" value="1"/>
</dbReference>
<feature type="region of interest" description="Disordered" evidence="5">
    <location>
        <begin position="1"/>
        <end position="33"/>
    </location>
</feature>
<comment type="subcellular location">
    <subcellularLocation>
        <location evidence="1">Membrane</location>
        <topology evidence="1">Multi-pass membrane protein</topology>
    </subcellularLocation>
</comment>
<evidence type="ECO:0000256" key="1">
    <source>
        <dbReference type="ARBA" id="ARBA00004141"/>
    </source>
</evidence>
<organism evidence="7">
    <name type="scientific">Pyricularia oryzae (strain Y34)</name>
    <name type="common">Rice blast fungus</name>
    <name type="synonym">Magnaporthe oryzae</name>
    <dbReference type="NCBI Taxonomy" id="1143189"/>
    <lineage>
        <taxon>Eukaryota</taxon>
        <taxon>Fungi</taxon>
        <taxon>Dikarya</taxon>
        <taxon>Ascomycota</taxon>
        <taxon>Pezizomycotina</taxon>
        <taxon>Sordariomycetes</taxon>
        <taxon>Sordariomycetidae</taxon>
        <taxon>Magnaporthales</taxon>
        <taxon>Pyriculariaceae</taxon>
        <taxon>Pyricularia</taxon>
    </lineage>
</organism>
<dbReference type="InterPro" id="IPR008521">
    <property type="entry name" value="Mg_trans_NIPA"/>
</dbReference>
<keyword evidence="3 6" id="KW-1133">Transmembrane helix</keyword>
<feature type="region of interest" description="Disordered" evidence="5">
    <location>
        <begin position="239"/>
        <end position="280"/>
    </location>
</feature>
<feature type="compositionally biased region" description="Polar residues" evidence="5">
    <location>
        <begin position="18"/>
        <end position="32"/>
    </location>
</feature>
<feature type="region of interest" description="Disordered" evidence="5">
    <location>
        <begin position="199"/>
        <end position="227"/>
    </location>
</feature>
<dbReference type="InterPro" id="IPR037185">
    <property type="entry name" value="EmrE-like"/>
</dbReference>
<keyword evidence="2 6" id="KW-0812">Transmembrane</keyword>
<feature type="transmembrane region" description="Helical" evidence="6">
    <location>
        <begin position="347"/>
        <end position="364"/>
    </location>
</feature>
<feature type="region of interest" description="Disordered" evidence="5">
    <location>
        <begin position="755"/>
        <end position="824"/>
    </location>
</feature>
<feature type="compositionally biased region" description="Low complexity" evidence="5">
    <location>
        <begin position="522"/>
        <end position="534"/>
    </location>
</feature>
<feature type="transmembrane region" description="Helical" evidence="6">
    <location>
        <begin position="376"/>
        <end position="401"/>
    </location>
</feature>
<dbReference type="AlphaFoldDB" id="A0AA97P9N2"/>
<accession>A0AA97P9N2</accession>
<feature type="region of interest" description="Disordered" evidence="5">
    <location>
        <begin position="47"/>
        <end position="84"/>
    </location>
</feature>
<dbReference type="PANTHER" id="PTHR12570">
    <property type="match status" value="1"/>
</dbReference>
<feature type="compositionally biased region" description="Polar residues" evidence="5">
    <location>
        <begin position="760"/>
        <end position="774"/>
    </location>
</feature>
<feature type="compositionally biased region" description="Low complexity" evidence="5">
    <location>
        <begin position="209"/>
        <end position="218"/>
    </location>
</feature>
<protein>
    <submittedName>
        <fullName evidence="7">DUF803 domain membrane protein</fullName>
    </submittedName>
</protein>
<feature type="transmembrane region" description="Helical" evidence="6">
    <location>
        <begin position="470"/>
        <end position="488"/>
    </location>
</feature>
<evidence type="ECO:0000256" key="4">
    <source>
        <dbReference type="ARBA" id="ARBA00023136"/>
    </source>
</evidence>
<feature type="transmembrane region" description="Helical" evidence="6">
    <location>
        <begin position="318"/>
        <end position="338"/>
    </location>
</feature>
<feature type="compositionally biased region" description="Polar residues" evidence="5">
    <location>
        <begin position="47"/>
        <end position="56"/>
    </location>
</feature>
<feature type="transmembrane region" description="Helical" evidence="6">
    <location>
        <begin position="439"/>
        <end position="458"/>
    </location>
</feature>
<evidence type="ECO:0000313" key="7">
    <source>
        <dbReference type="EMBL" id="ELQ44441.1"/>
    </source>
</evidence>
<evidence type="ECO:0000256" key="5">
    <source>
        <dbReference type="SAM" id="MobiDB-lite"/>
    </source>
</evidence>
<gene>
    <name evidence="7" type="ORF">OOU_Y34scaffold00087g19</name>
</gene>
<sequence>MTEFATHSKPYPRVPMAQQPTAPGSTRKSINSCPLVPAAVAPVTQLHGQATSRIPTSPNPSDPGPVGEERSATRPATARATGHDITSRPAVSCISVSLCADTSQAMHLTALSFPAPASALLPPTISDAATSHIPTGGGLPDKDHEGNLQNWSSLIGIITAIVGNVLIALALNVQRYAHIRLHHERAEIKARARQALRDAKRKRQDLARSGSYGSLDSSSTEHGKRDLDIVRSDIVEEEAAAGNGASDETEPLLHRFRSGGSQDEDGYGTTTSPGGRNKHDDVSTISYLRSPYWWLGQILITVGEMGNFLAYGFAPASIVSPLGVVALISNCVIAPIIFKETFRQRDFWGVVVAVAGAVTVVFSANTQENKLAPDDVWHAITALEFEIYMGISCFFIVLLMWASPRTPVTYALLFVLLATAVMQVRYVNKALQRFDSTQVIPIQFVIFTLSVIIGSAILYRDFEHTKAEQAVTFVGGCVLTFFGVFLITSGRPHHDDEEDDGLSEIGGVEETIGLYNQQDQSGTGTNTPAPTPGTEVSGMTAARSRRPSRVSFMGQAGQPVTVVLDNGIPPLRIPPSKALLDEGEDSSTLGINTWTDPPSQLAFTYQQHAARGLHAGNSDLRLTLPESIPGFPERLSRVHSEPVSAIHTPFNEVEPLMPATPSTGRTLAARPLTSGRSQQHHFLGPFFSPSPLSSTVSAVVADTLLFRSGEGPALSRRLALRRSRPSLRASLFVPHDESIEDGGVATADAINSWDDGAISNDASGSGQPSSSTRPSVGIRGRARSLSYTLGELFGSRSDKRRKPNPDGDNEDLETGGYDSSHTGA</sequence>
<feature type="region of interest" description="Disordered" evidence="5">
    <location>
        <begin position="517"/>
        <end position="542"/>
    </location>
</feature>
<feature type="transmembrane region" description="Helical" evidence="6">
    <location>
        <begin position="151"/>
        <end position="171"/>
    </location>
</feature>
<keyword evidence="4 6" id="KW-0472">Membrane</keyword>
<dbReference type="SUPFAM" id="SSF103481">
    <property type="entry name" value="Multidrug resistance efflux transporter EmrE"/>
    <property type="match status" value="1"/>
</dbReference>
<dbReference type="Pfam" id="PF05653">
    <property type="entry name" value="Mg_trans_NIPA"/>
    <property type="match status" value="2"/>
</dbReference>